<name>A0ACC1IS31_9FUNG</name>
<gene>
    <name evidence="1" type="primary">DIP2_2</name>
    <name evidence="1" type="ORF">LPJ66_001970</name>
</gene>
<protein>
    <submittedName>
        <fullName evidence="1">Beta transducin</fullName>
    </submittedName>
</protein>
<evidence type="ECO:0000313" key="1">
    <source>
        <dbReference type="EMBL" id="KAJ1899663.1"/>
    </source>
</evidence>
<reference evidence="1" key="1">
    <citation type="submission" date="2022-07" db="EMBL/GenBank/DDBJ databases">
        <title>Phylogenomic reconstructions and comparative analyses of Kickxellomycotina fungi.</title>
        <authorList>
            <person name="Reynolds N.K."/>
            <person name="Stajich J.E."/>
            <person name="Barry K."/>
            <person name="Grigoriev I.V."/>
            <person name="Crous P."/>
            <person name="Smith M.E."/>
        </authorList>
    </citation>
    <scope>NUCLEOTIDE SEQUENCE</scope>
    <source>
        <strain evidence="1">Benny 63K</strain>
    </source>
</reference>
<comment type="caution">
    <text evidence="1">The sequence shown here is derived from an EMBL/GenBank/DDBJ whole genome shotgun (WGS) entry which is preliminary data.</text>
</comment>
<evidence type="ECO:0000313" key="2">
    <source>
        <dbReference type="Proteomes" id="UP001150581"/>
    </source>
</evidence>
<keyword evidence="2" id="KW-1185">Reference proteome</keyword>
<organism evidence="1 2">
    <name type="scientific">Kickxella alabastrina</name>
    <dbReference type="NCBI Taxonomy" id="61397"/>
    <lineage>
        <taxon>Eukaryota</taxon>
        <taxon>Fungi</taxon>
        <taxon>Fungi incertae sedis</taxon>
        <taxon>Zoopagomycota</taxon>
        <taxon>Kickxellomycotina</taxon>
        <taxon>Kickxellomycetes</taxon>
        <taxon>Kickxellales</taxon>
        <taxon>Kickxellaceae</taxon>
        <taxon>Kickxella</taxon>
    </lineage>
</organism>
<proteinExistence type="predicted"/>
<sequence>MVKSYLRYEARSVFGIISSPTGNAVFDHSGKLSITPALENVIVWDIKKGTQVARWSDSENKAEVTCIARNPNGKDYAVGYADGSIRLFDLTNNAVNVILNGHRGSISALEFDPTGTVLASGARDTDLILWDVVGEVGLYKLRGHKDEITGIAFLPSSKDADSALNASSEGYIVTSSKDTLVKLWDLRARHCVQTLVTHRSEVWSLAVSPDRRLLVTGTSDMDMRVWSIDIEKLEDTSVDRSNLSAEDAAKSWEAITEYGTIQRASKDRVVDLQFHPTGLYLACLSSDKQVEVFRTRTHAEIKKKMARRQKRTREKRKKDKDSMDADGDESNSGGSGDEADENTSEITAADELTSFKVIRTSAKPVSLDFNPTESDIAALHRQSSLQILVSQNNNSLHTWNLPIPPPGKTTKQANLPEPSLMSSIEMLGHRSEPRTLALSSDNELIASAANKSLRVWNAQTGSCIRTLECGTALCAVFLPGDQLIVIGTKEGTLELYDIPSASLVETFDAHEGAACWSIDVRPDKKGLVTGGADKCVKFWDFELVREPQGDSSVVSRRRMTLEHVKTLKMSDDVLVVKCSPDSRLLAVSLLDTTVKVFYADTLKFFLSLYGHKLPVVSMDISSDSTLLVTGSADKSVKLWGLDFGDCHRSILAHQEPVTAVKFVWGTHYFFSAGKDKLVQQWDGDNFQRIQKLEGSHGDVWALLVAKHGNFIVASSQDRSIRVWDKTEEPLFLEEERERELEEIYDRGLEESLDRKESTIGRGDGEDEEMEGEESQRAGKATMETLKAGERIMEALELADEERKKWHEFEERKRKMPQLNPAPPDTNPVLMFEKLSPEAYVLRTVERIRAAELEDALLALPFSRVLSLMAYIDIWARREWNTPITCRVLFFVLKTHQNQIVATRTMRAQLDSIRQHLRAGVNQQRDQIGYNLAALSSLRTEWEENATAQFFDEKDIQSILDGQLKKRKFTGIKA</sequence>
<dbReference type="EMBL" id="JANBPG010000135">
    <property type="protein sequence ID" value="KAJ1899663.1"/>
    <property type="molecule type" value="Genomic_DNA"/>
</dbReference>
<accession>A0ACC1IS31</accession>
<dbReference type="Proteomes" id="UP001150581">
    <property type="component" value="Unassembled WGS sequence"/>
</dbReference>